<dbReference type="AlphaFoldDB" id="A0A9D0Z7V7"/>
<dbReference type="Proteomes" id="UP000886887">
    <property type="component" value="Unassembled WGS sequence"/>
</dbReference>
<sequence length="318" mass="32578">MNRLEQLPAIANEMLGGLHAGSALKERVYVAAKEQAVRKAWWALPAVRAGAALACAALLLVVGGARLLNGQEGVNGLPTVQTGRLGATSMPSDVGPGMLMGAADLPDGSIQLSAPDAPAYQSIFASGSGGNYPLVGLNGRAYRMISGSVSESRLGGSLGTVALYTDEPSLASGTDWSGALSNAALEGATVYEVSGVSDKTVVAAEVDGKMRAFQRVAYAGYGAGGDSLENTLDVRGSVSSLTLSGVGEITDSAKANELIGVLLDKATSYSDDYSSSKQSLLIHLDNGLTLQMNVSGEVLYACGGWSCPEFFEAFQSAL</sequence>
<accession>A0A9D0Z7V7</accession>
<name>A0A9D0Z7V7_9FIRM</name>
<gene>
    <name evidence="1" type="ORF">IAB73_00125</name>
</gene>
<evidence type="ECO:0000313" key="2">
    <source>
        <dbReference type="Proteomes" id="UP000886887"/>
    </source>
</evidence>
<proteinExistence type="predicted"/>
<comment type="caution">
    <text evidence="1">The sequence shown here is derived from an EMBL/GenBank/DDBJ whole genome shotgun (WGS) entry which is preliminary data.</text>
</comment>
<reference evidence="1" key="2">
    <citation type="journal article" date="2021" name="PeerJ">
        <title>Extensive microbial diversity within the chicken gut microbiome revealed by metagenomics and culture.</title>
        <authorList>
            <person name="Gilroy R."/>
            <person name="Ravi A."/>
            <person name="Getino M."/>
            <person name="Pursley I."/>
            <person name="Horton D.L."/>
            <person name="Alikhan N.F."/>
            <person name="Baker D."/>
            <person name="Gharbi K."/>
            <person name="Hall N."/>
            <person name="Watson M."/>
            <person name="Adriaenssens E.M."/>
            <person name="Foster-Nyarko E."/>
            <person name="Jarju S."/>
            <person name="Secka A."/>
            <person name="Antonio M."/>
            <person name="Oren A."/>
            <person name="Chaudhuri R.R."/>
            <person name="La Ragione R."/>
            <person name="Hildebrand F."/>
            <person name="Pallen M.J."/>
        </authorList>
    </citation>
    <scope>NUCLEOTIDE SEQUENCE</scope>
    <source>
        <strain evidence="1">ChiSxjej2B14-6234</strain>
    </source>
</reference>
<evidence type="ECO:0000313" key="1">
    <source>
        <dbReference type="EMBL" id="HIQ70613.1"/>
    </source>
</evidence>
<organism evidence="1 2">
    <name type="scientific">Candidatus Onthenecus intestinigallinarum</name>
    <dbReference type="NCBI Taxonomy" id="2840875"/>
    <lineage>
        <taxon>Bacteria</taxon>
        <taxon>Bacillati</taxon>
        <taxon>Bacillota</taxon>
        <taxon>Clostridia</taxon>
        <taxon>Eubacteriales</taxon>
        <taxon>Candidatus Onthenecus</taxon>
    </lineage>
</organism>
<dbReference type="EMBL" id="DVFJ01000001">
    <property type="protein sequence ID" value="HIQ70613.1"/>
    <property type="molecule type" value="Genomic_DNA"/>
</dbReference>
<protein>
    <submittedName>
        <fullName evidence="1">Uncharacterized protein</fullName>
    </submittedName>
</protein>
<reference evidence="1" key="1">
    <citation type="submission" date="2020-10" db="EMBL/GenBank/DDBJ databases">
        <authorList>
            <person name="Gilroy R."/>
        </authorList>
    </citation>
    <scope>NUCLEOTIDE SEQUENCE</scope>
    <source>
        <strain evidence="1">ChiSxjej2B14-6234</strain>
    </source>
</reference>